<evidence type="ECO:0000256" key="2">
    <source>
        <dbReference type="SAM" id="MobiDB-lite"/>
    </source>
</evidence>
<dbReference type="Proteomes" id="UP000521943">
    <property type="component" value="Unassembled WGS sequence"/>
</dbReference>
<keyword evidence="1" id="KW-0175">Coiled coil</keyword>
<feature type="coiled-coil region" evidence="1">
    <location>
        <begin position="101"/>
        <end position="128"/>
    </location>
</feature>
<proteinExistence type="predicted"/>
<evidence type="ECO:0000313" key="4">
    <source>
        <dbReference type="Proteomes" id="UP000521943"/>
    </source>
</evidence>
<feature type="region of interest" description="Disordered" evidence="2">
    <location>
        <begin position="1"/>
        <end position="74"/>
    </location>
</feature>
<sequence length="296" mass="32760">MYRMTRSPTRTTHSHSSTGKRKRRSQSPPPPRKLLRSSGSSSSHSSKQRRPGSTARGEAPPPSPTRFNYILPLDPPHELGVVDSGNGDAKDRVMESLVGLLDRRDEEVRALSRRLEEAERNAAAKAREAEAGALQEIAGRLGEVTRRMVKLKKVSVAQKSPRRREARDADALSMSHAVFARMPLGVQNIRPEADRQGILDVAGAAAAASLGYTDTARIDALETRNAALSERLSECHAQLLVSRRELARLNTDSNAVDRFFNETVDEAMSEADDVAGPYRRFSSMSILYSRTRREFL</sequence>
<evidence type="ECO:0000256" key="1">
    <source>
        <dbReference type="SAM" id="Coils"/>
    </source>
</evidence>
<feature type="compositionally biased region" description="Low complexity" evidence="2">
    <location>
        <begin position="36"/>
        <end position="45"/>
    </location>
</feature>
<evidence type="ECO:0000313" key="3">
    <source>
        <dbReference type="EMBL" id="KAF6751988.1"/>
    </source>
</evidence>
<dbReference type="AlphaFoldDB" id="A0A8H6HUA9"/>
<comment type="caution">
    <text evidence="3">The sequence shown here is derived from an EMBL/GenBank/DDBJ whole genome shotgun (WGS) entry which is preliminary data.</text>
</comment>
<organism evidence="3 4">
    <name type="scientific">Ephemerocybe angulata</name>
    <dbReference type="NCBI Taxonomy" id="980116"/>
    <lineage>
        <taxon>Eukaryota</taxon>
        <taxon>Fungi</taxon>
        <taxon>Dikarya</taxon>
        <taxon>Basidiomycota</taxon>
        <taxon>Agaricomycotina</taxon>
        <taxon>Agaricomycetes</taxon>
        <taxon>Agaricomycetidae</taxon>
        <taxon>Agaricales</taxon>
        <taxon>Agaricineae</taxon>
        <taxon>Psathyrellaceae</taxon>
        <taxon>Ephemerocybe</taxon>
    </lineage>
</organism>
<name>A0A8H6HUA9_9AGAR</name>
<protein>
    <submittedName>
        <fullName evidence="3">Uncharacterized protein</fullName>
    </submittedName>
</protein>
<gene>
    <name evidence="3" type="ORF">DFP72DRAFT_1134320</name>
</gene>
<accession>A0A8H6HUA9</accession>
<dbReference type="EMBL" id="JACGCI010000046">
    <property type="protein sequence ID" value="KAF6751988.1"/>
    <property type="molecule type" value="Genomic_DNA"/>
</dbReference>
<feature type="compositionally biased region" description="Low complexity" evidence="2">
    <location>
        <begin position="1"/>
        <end position="17"/>
    </location>
</feature>
<keyword evidence="4" id="KW-1185">Reference proteome</keyword>
<reference evidence="3 4" key="1">
    <citation type="submission" date="2020-07" db="EMBL/GenBank/DDBJ databases">
        <title>Comparative genomics of pyrophilous fungi reveals a link between fire events and developmental genes.</title>
        <authorList>
            <consortium name="DOE Joint Genome Institute"/>
            <person name="Steindorff A.S."/>
            <person name="Carver A."/>
            <person name="Calhoun S."/>
            <person name="Stillman K."/>
            <person name="Liu H."/>
            <person name="Lipzen A."/>
            <person name="Pangilinan J."/>
            <person name="Labutti K."/>
            <person name="Bruns T.D."/>
            <person name="Grigoriev I.V."/>
        </authorList>
    </citation>
    <scope>NUCLEOTIDE SEQUENCE [LARGE SCALE GENOMIC DNA]</scope>
    <source>
        <strain evidence="3 4">CBS 144469</strain>
    </source>
</reference>